<gene>
    <name evidence="1" type="ORF">GCM10022200_20410</name>
</gene>
<keyword evidence="2" id="KW-1185">Reference proteome</keyword>
<evidence type="ECO:0000313" key="2">
    <source>
        <dbReference type="Proteomes" id="UP001501697"/>
    </source>
</evidence>
<evidence type="ECO:0000313" key="1">
    <source>
        <dbReference type="EMBL" id="GAA3636991.1"/>
    </source>
</evidence>
<accession>A0ABP7APQ8</accession>
<proteinExistence type="predicted"/>
<reference evidence="2" key="1">
    <citation type="journal article" date="2019" name="Int. J. Syst. Evol. Microbiol.">
        <title>The Global Catalogue of Microorganisms (GCM) 10K type strain sequencing project: providing services to taxonomists for standard genome sequencing and annotation.</title>
        <authorList>
            <consortium name="The Broad Institute Genomics Platform"/>
            <consortium name="The Broad Institute Genome Sequencing Center for Infectious Disease"/>
            <person name="Wu L."/>
            <person name="Ma J."/>
        </authorList>
    </citation>
    <scope>NUCLEOTIDE SEQUENCE [LARGE SCALE GENOMIC DNA]</scope>
    <source>
        <strain evidence="2">JCM 16544</strain>
    </source>
</reference>
<comment type="caution">
    <text evidence="1">The sequence shown here is derived from an EMBL/GenBank/DDBJ whole genome shotgun (WGS) entry which is preliminary data.</text>
</comment>
<name>A0ABP7APQ8_9MICO</name>
<sequence>MVWEVGARIRPGRVVSHFAAAALRLPEAVAVADQALWHRREGGPLVTCAELRDAAHSRVGRGAARAVRAAEFATPLADSVRESQSRVLVWTMGFPTPELQAHFVLSDGRDAFTDFFWREFRHIGEFDGAGKYRDPRLLRGRSAQQVLLDEKDREDDLRRQVAAFSRWRVRQLTAPRELYDILREAGLPSSRPRPGR</sequence>
<dbReference type="EMBL" id="BAAAYU010000005">
    <property type="protein sequence ID" value="GAA3636991.1"/>
    <property type="molecule type" value="Genomic_DNA"/>
</dbReference>
<organism evidence="1 2">
    <name type="scientific">Microbacterium awajiense</name>
    <dbReference type="NCBI Taxonomy" id="415214"/>
    <lineage>
        <taxon>Bacteria</taxon>
        <taxon>Bacillati</taxon>
        <taxon>Actinomycetota</taxon>
        <taxon>Actinomycetes</taxon>
        <taxon>Micrococcales</taxon>
        <taxon>Microbacteriaceae</taxon>
        <taxon>Microbacterium</taxon>
    </lineage>
</organism>
<dbReference type="Proteomes" id="UP001501697">
    <property type="component" value="Unassembled WGS sequence"/>
</dbReference>
<protein>
    <submittedName>
        <fullName evidence="1">Uncharacterized protein</fullName>
    </submittedName>
</protein>